<dbReference type="Proteomes" id="UP000240760">
    <property type="component" value="Unassembled WGS sequence"/>
</dbReference>
<proteinExistence type="predicted"/>
<gene>
    <name evidence="2" type="ORF">M440DRAFT_1405825</name>
</gene>
<dbReference type="AlphaFoldDB" id="A0A2T4BRZ5"/>
<evidence type="ECO:0000256" key="1">
    <source>
        <dbReference type="SAM" id="SignalP"/>
    </source>
</evidence>
<dbReference type="EMBL" id="KZ679143">
    <property type="protein sequence ID" value="PTB72078.1"/>
    <property type="molecule type" value="Genomic_DNA"/>
</dbReference>
<feature type="chain" id="PRO_5015506005" description="Secreted protein" evidence="1">
    <location>
        <begin position="26"/>
        <end position="105"/>
    </location>
</feature>
<feature type="signal peptide" evidence="1">
    <location>
        <begin position="1"/>
        <end position="25"/>
    </location>
</feature>
<keyword evidence="3" id="KW-1185">Reference proteome</keyword>
<name>A0A2T4BRZ5_TRILO</name>
<keyword evidence="1" id="KW-0732">Signal</keyword>
<organism evidence="2 3">
    <name type="scientific">Trichoderma longibrachiatum ATCC 18648</name>
    <dbReference type="NCBI Taxonomy" id="983965"/>
    <lineage>
        <taxon>Eukaryota</taxon>
        <taxon>Fungi</taxon>
        <taxon>Dikarya</taxon>
        <taxon>Ascomycota</taxon>
        <taxon>Pezizomycotina</taxon>
        <taxon>Sordariomycetes</taxon>
        <taxon>Hypocreomycetidae</taxon>
        <taxon>Hypocreales</taxon>
        <taxon>Hypocreaceae</taxon>
        <taxon>Trichoderma</taxon>
    </lineage>
</organism>
<sequence length="105" mass="12478">MGRRFPLFLQTILSLNFGTFPLAAGLRQLTSKDPRPAVQAENLPIWHPPLTTFPMRHDLQRQDDVGPCRPEGFLFCCRAILVRIWREREAIGWRRNCRLEEDFWW</sequence>
<protein>
    <recommendedName>
        <fullName evidence="4">Secreted protein</fullName>
    </recommendedName>
</protein>
<accession>A0A2T4BRZ5</accession>
<evidence type="ECO:0008006" key="4">
    <source>
        <dbReference type="Google" id="ProtNLM"/>
    </source>
</evidence>
<evidence type="ECO:0000313" key="2">
    <source>
        <dbReference type="EMBL" id="PTB72078.1"/>
    </source>
</evidence>
<reference evidence="2 3" key="1">
    <citation type="submission" date="2016-07" db="EMBL/GenBank/DDBJ databases">
        <title>Multiple horizontal gene transfer events from other fungi enriched the ability of initially mycotrophic Trichoderma (Ascomycota) to feed on dead plant biomass.</title>
        <authorList>
            <consortium name="DOE Joint Genome Institute"/>
            <person name="Aerts A."/>
            <person name="Atanasova L."/>
            <person name="Chenthamara K."/>
            <person name="Zhang J."/>
            <person name="Grujic M."/>
            <person name="Henrissat B."/>
            <person name="Kuo A."/>
            <person name="Salamov A."/>
            <person name="Lipzen A."/>
            <person name="Labutti K."/>
            <person name="Barry K."/>
            <person name="Miao Y."/>
            <person name="Rahimi M.J."/>
            <person name="Shen Q."/>
            <person name="Grigoriev I.V."/>
            <person name="Kubicek C.P."/>
            <person name="Druzhinina I.S."/>
        </authorList>
    </citation>
    <scope>NUCLEOTIDE SEQUENCE [LARGE SCALE GENOMIC DNA]</scope>
    <source>
        <strain evidence="2 3">ATCC 18648</strain>
    </source>
</reference>
<evidence type="ECO:0000313" key="3">
    <source>
        <dbReference type="Proteomes" id="UP000240760"/>
    </source>
</evidence>